<dbReference type="Pfam" id="PF12152">
    <property type="entry name" value="eIF_4G1"/>
    <property type="match status" value="1"/>
</dbReference>
<dbReference type="InterPro" id="IPR036211">
    <property type="entry name" value="eIF4G_eIF4E-bd_sf"/>
</dbReference>
<dbReference type="GeneID" id="20676735"/>
<dbReference type="InParanoid" id="W4JMR1"/>
<name>W4JMR1_HETIT</name>
<evidence type="ECO:0000313" key="4">
    <source>
        <dbReference type="Proteomes" id="UP000030671"/>
    </source>
</evidence>
<dbReference type="STRING" id="747525.W4JMR1"/>
<organism evidence="3 4">
    <name type="scientific">Heterobasidion irregulare (strain TC 32-1)</name>
    <dbReference type="NCBI Taxonomy" id="747525"/>
    <lineage>
        <taxon>Eukaryota</taxon>
        <taxon>Fungi</taxon>
        <taxon>Dikarya</taxon>
        <taxon>Basidiomycota</taxon>
        <taxon>Agaricomycotina</taxon>
        <taxon>Agaricomycetes</taxon>
        <taxon>Russulales</taxon>
        <taxon>Bondarzewiaceae</taxon>
        <taxon>Heterobasidion</taxon>
        <taxon>Heterobasidion annosum species complex</taxon>
    </lineage>
</organism>
<dbReference type="Proteomes" id="UP000030671">
    <property type="component" value="Unassembled WGS sequence"/>
</dbReference>
<proteinExistence type="predicted"/>
<accession>W4JMR1</accession>
<reference evidence="3 4" key="1">
    <citation type="journal article" date="2012" name="New Phytol.">
        <title>Insight into trade-off between wood decay and parasitism from the genome of a fungal forest pathogen.</title>
        <authorList>
            <person name="Olson A."/>
            <person name="Aerts A."/>
            <person name="Asiegbu F."/>
            <person name="Belbahri L."/>
            <person name="Bouzid O."/>
            <person name="Broberg A."/>
            <person name="Canback B."/>
            <person name="Coutinho P.M."/>
            <person name="Cullen D."/>
            <person name="Dalman K."/>
            <person name="Deflorio G."/>
            <person name="van Diepen L.T."/>
            <person name="Dunand C."/>
            <person name="Duplessis S."/>
            <person name="Durling M."/>
            <person name="Gonthier P."/>
            <person name="Grimwood J."/>
            <person name="Fossdal C.G."/>
            <person name="Hansson D."/>
            <person name="Henrissat B."/>
            <person name="Hietala A."/>
            <person name="Himmelstrand K."/>
            <person name="Hoffmeister D."/>
            <person name="Hogberg N."/>
            <person name="James T.Y."/>
            <person name="Karlsson M."/>
            <person name="Kohler A."/>
            <person name="Kues U."/>
            <person name="Lee Y.H."/>
            <person name="Lin Y.C."/>
            <person name="Lind M."/>
            <person name="Lindquist E."/>
            <person name="Lombard V."/>
            <person name="Lucas S."/>
            <person name="Lunden K."/>
            <person name="Morin E."/>
            <person name="Murat C."/>
            <person name="Park J."/>
            <person name="Raffaello T."/>
            <person name="Rouze P."/>
            <person name="Salamov A."/>
            <person name="Schmutz J."/>
            <person name="Solheim H."/>
            <person name="Stahlberg J."/>
            <person name="Velez H."/>
            <person name="de Vries R.P."/>
            <person name="Wiebenga A."/>
            <person name="Woodward S."/>
            <person name="Yakovlev I."/>
            <person name="Garbelotto M."/>
            <person name="Martin F."/>
            <person name="Grigoriev I.V."/>
            <person name="Stenlid J."/>
        </authorList>
    </citation>
    <scope>NUCLEOTIDE SEQUENCE [LARGE SCALE GENOMIC DNA]</scope>
    <source>
        <strain evidence="3 4">TC 32-1</strain>
    </source>
</reference>
<protein>
    <recommendedName>
        <fullName evidence="2">Eukaryotic translation initiation factor 4G1 eIF4E-binding domain-containing protein</fullName>
    </recommendedName>
</protein>
<evidence type="ECO:0000259" key="2">
    <source>
        <dbReference type="Pfam" id="PF12152"/>
    </source>
</evidence>
<dbReference type="RefSeq" id="XP_009553312.1">
    <property type="nucleotide sequence ID" value="XM_009555017.1"/>
</dbReference>
<dbReference type="KEGG" id="hir:HETIRDRAFT_456359"/>
<dbReference type="SUPFAM" id="SSF101489">
    <property type="entry name" value="Eukaryotic initiation factor 4f subunit eIF4g, eIF4e-binding domain"/>
    <property type="match status" value="1"/>
</dbReference>
<dbReference type="EMBL" id="KI925467">
    <property type="protein sequence ID" value="ETW74837.1"/>
    <property type="molecule type" value="Genomic_DNA"/>
</dbReference>
<keyword evidence="4" id="KW-1185">Reference proteome</keyword>
<feature type="domain" description="Eukaryotic translation initiation factor 4G1 eIF4E-binding" evidence="2">
    <location>
        <begin position="243"/>
        <end position="299"/>
    </location>
</feature>
<dbReference type="Gene3D" id="1.20.970.30">
    <property type="entry name" value="eIF4G, eIF4E-binding domain"/>
    <property type="match status" value="1"/>
</dbReference>
<evidence type="ECO:0000256" key="1">
    <source>
        <dbReference type="SAM" id="MobiDB-lite"/>
    </source>
</evidence>
<sequence>MNTFSSAVPSKSAWARGPPRTILATSSSQQPPRPPSATPGAAANLRSTHPRRSRAPAEGVSIQHGLSVPRSTSAAKPVTFGSIDDAPTPTPASLLAWSRPPKAVLSAGKPRARLARSTPHPQPPRTRAGSTARTLAPVWAPRAAPIAADVVPQGAGHAMPAEQLIPCVLEWDQHAEQGPLLPPHRNTASPSYAANATVRPGPSPRRLSAHAPAFVPSELEPSLEYRVHAGPAAVTRPLSAPRTPSALATARFIDDIKAIPYPAGVRRPLAALNRNAQKGKFRYDRAFLLQFASLCVDMPDGLPAALDALRLAPRT</sequence>
<dbReference type="InterPro" id="IPR022745">
    <property type="entry name" value="eIF4G1_eIF4E-bd"/>
</dbReference>
<gene>
    <name evidence="3" type="ORF">HETIRDRAFT_456359</name>
</gene>
<dbReference type="OrthoDB" id="514777at2759"/>
<evidence type="ECO:0000313" key="3">
    <source>
        <dbReference type="EMBL" id="ETW74837.1"/>
    </source>
</evidence>
<feature type="region of interest" description="Disordered" evidence="1">
    <location>
        <begin position="1"/>
        <end position="85"/>
    </location>
</feature>
<feature type="region of interest" description="Disordered" evidence="1">
    <location>
        <begin position="106"/>
        <end position="132"/>
    </location>
</feature>
<dbReference type="AlphaFoldDB" id="W4JMR1"/>
<dbReference type="HOGENOM" id="CLU_882958_0_0_1"/>